<evidence type="ECO:0000256" key="9">
    <source>
        <dbReference type="ARBA" id="ARBA00022741"/>
    </source>
</evidence>
<dbReference type="Gene3D" id="1.20.120.160">
    <property type="entry name" value="HPT domain"/>
    <property type="match status" value="1"/>
</dbReference>
<dbReference type="InterPro" id="IPR010808">
    <property type="entry name" value="CheA_P2-bd"/>
</dbReference>
<dbReference type="InterPro" id="IPR002545">
    <property type="entry name" value="CheW-lke_dom"/>
</dbReference>
<dbReference type="Gene3D" id="1.10.287.560">
    <property type="entry name" value="Histidine kinase CheA-like, homodimeric domain"/>
    <property type="match status" value="1"/>
</dbReference>
<dbReference type="SMART" id="SM00260">
    <property type="entry name" value="CheW"/>
    <property type="match status" value="1"/>
</dbReference>
<dbReference type="CDD" id="cd16916">
    <property type="entry name" value="HATPase_CheA-like"/>
    <property type="match status" value="1"/>
</dbReference>
<reference evidence="18 19" key="1">
    <citation type="submission" date="2023-07" db="EMBL/GenBank/DDBJ databases">
        <title>The novel representative of Negativicutes class, Anaeroselena agilis gen. nov. sp. nov.</title>
        <authorList>
            <person name="Prokofeva M.I."/>
            <person name="Elcheninov A.G."/>
            <person name="Klyukina A."/>
            <person name="Kublanov I.V."/>
            <person name="Frolov E.N."/>
            <person name="Podosokorskaya O.A."/>
        </authorList>
    </citation>
    <scope>NUCLEOTIDE SEQUENCE [LARGE SCALE GENOMIC DNA]</scope>
    <source>
        <strain evidence="18 19">4137-cl</strain>
    </source>
</reference>
<dbReference type="InterPro" id="IPR003594">
    <property type="entry name" value="HATPase_dom"/>
</dbReference>
<feature type="domain" description="Histidine kinase" evidence="15">
    <location>
        <begin position="334"/>
        <end position="535"/>
    </location>
</feature>
<keyword evidence="10" id="KW-0418">Kinase</keyword>
<feature type="domain" description="HPt" evidence="17">
    <location>
        <begin position="2"/>
        <end position="108"/>
    </location>
</feature>
<protein>
    <recommendedName>
        <fullName evidence="4">Chemotaxis protein CheA</fullName>
        <ecNumber evidence="3">2.7.13.3</ecNumber>
    </recommendedName>
</protein>
<dbReference type="Gene3D" id="3.30.565.10">
    <property type="entry name" value="Histidine kinase-like ATPase, C-terminal domain"/>
    <property type="match status" value="1"/>
</dbReference>
<feature type="modified residue" description="Phosphohistidine" evidence="14">
    <location>
        <position position="49"/>
    </location>
</feature>
<evidence type="ECO:0000256" key="8">
    <source>
        <dbReference type="ARBA" id="ARBA00022679"/>
    </source>
</evidence>
<dbReference type="SMART" id="SM00073">
    <property type="entry name" value="HPT"/>
    <property type="match status" value="1"/>
</dbReference>
<dbReference type="SUPFAM" id="SSF47384">
    <property type="entry name" value="Homodimeric domain of signal transducing histidine kinase"/>
    <property type="match status" value="1"/>
</dbReference>
<sequence length="679" mass="75262">MADHISEPMLEMYIFETTQLMEQLEQVVLANEKSGFSQEDVNEIFRIMHTVKGSSAMMLFDNISALAHALEDAFFFLRESKPDKVDYPKLADLVLAGIDFIKNEVEKIKSGAEADGDVDELKSGVQQLLADLKNHGGAPETITTTRPVEDQKYYIGPQKEAQSKEYYQARVFFQDGCQMENIRAYTVVHGLKALADEIAYSPHNIIDDDGTADLIGKEGFLVTFSTRKSDEEVREYFNRTIFLKELDLAKVQDNPFKSENGEQAAAQAKAPAAVGCEDREQANAPQSMVSVHVTKLDRLMDLMGELVIAEAMVTQNTDLKDLELDNFQKAARLLGKITGELQDIVMSVRMVPLATTFLKMQRVVRDMCKKLDKQVELELIGEETEVDKNIIERISDPLMHLIRNAVDHGIEPAGEREAKGKRPAGQITLEARNAGSDVLIVLRDDGRGLDKEKILARARENGLVQKNESELSAKEIYSFIFLPGFSTKERVTEFSGRGVGMDVVTKNIASVGGSVYVDSEQGAGTTITLKIPLTLAIVDGMTIRVGNARYTLPITSIRESFKPRREDIITDPDGNEMIMVRGNCYPVLRLHRLFNVKEAASEFTDGIMVMVDSDSDSLCVFADELIGEQQVVVKALPNYIKSLRRVEGLAGCTLLGDGSISLILDVGGMVNMGYRQGAH</sequence>
<evidence type="ECO:0000259" key="15">
    <source>
        <dbReference type="PROSITE" id="PS50109"/>
    </source>
</evidence>
<dbReference type="InterPro" id="IPR036641">
    <property type="entry name" value="HPT_dom_sf"/>
</dbReference>
<dbReference type="SMART" id="SM00387">
    <property type="entry name" value="HATPase_c"/>
    <property type="match status" value="1"/>
</dbReference>
<keyword evidence="19" id="KW-1185">Reference proteome</keyword>
<comment type="function">
    <text evidence="13">Involved in the transmission of sensory signals from the chemoreceptors to the flagellar motors. CheA is autophosphorylated; it can transfer its phosphate group to either CheB or CheY.</text>
</comment>
<dbReference type="SUPFAM" id="SSF47226">
    <property type="entry name" value="Histidine-containing phosphotransfer domain, HPT domain"/>
    <property type="match status" value="1"/>
</dbReference>
<keyword evidence="9" id="KW-0547">Nucleotide-binding</keyword>
<accession>A0ABU3NXX1</accession>
<evidence type="ECO:0000256" key="13">
    <source>
        <dbReference type="ARBA" id="ARBA00035100"/>
    </source>
</evidence>
<keyword evidence="8 18" id="KW-0808">Transferase</keyword>
<gene>
    <name evidence="18" type="ORF">Q4T40_05430</name>
</gene>
<dbReference type="InterPro" id="IPR037006">
    <property type="entry name" value="CheA-like_homodim_sf"/>
</dbReference>
<evidence type="ECO:0000256" key="11">
    <source>
        <dbReference type="ARBA" id="ARBA00022840"/>
    </source>
</evidence>
<dbReference type="RefSeq" id="WP_413779218.1">
    <property type="nucleotide sequence ID" value="NZ_JAUOZS010000001.1"/>
</dbReference>
<dbReference type="Pfam" id="PF01584">
    <property type="entry name" value="CheW"/>
    <property type="match status" value="1"/>
</dbReference>
<dbReference type="CDD" id="cd00731">
    <property type="entry name" value="CheA_reg"/>
    <property type="match status" value="1"/>
</dbReference>
<evidence type="ECO:0000256" key="6">
    <source>
        <dbReference type="ARBA" id="ARBA00022500"/>
    </source>
</evidence>
<dbReference type="InterPro" id="IPR036097">
    <property type="entry name" value="HisK_dim/P_sf"/>
</dbReference>
<dbReference type="InterPro" id="IPR036061">
    <property type="entry name" value="CheW-like_dom_sf"/>
</dbReference>
<evidence type="ECO:0000256" key="7">
    <source>
        <dbReference type="ARBA" id="ARBA00022553"/>
    </source>
</evidence>
<keyword evidence="12" id="KW-0902">Two-component regulatory system</keyword>
<dbReference type="Pfam" id="PF02895">
    <property type="entry name" value="H-kinase_dim"/>
    <property type="match status" value="1"/>
</dbReference>
<keyword evidence="7 14" id="KW-0597">Phosphoprotein</keyword>
<name>A0ABU3NXX1_9FIRM</name>
<evidence type="ECO:0000256" key="14">
    <source>
        <dbReference type="PROSITE-ProRule" id="PRU00110"/>
    </source>
</evidence>
<dbReference type="InterPro" id="IPR004358">
    <property type="entry name" value="Sig_transdc_His_kin-like_C"/>
</dbReference>
<proteinExistence type="predicted"/>
<dbReference type="PROSITE" id="PS50894">
    <property type="entry name" value="HPT"/>
    <property type="match status" value="1"/>
</dbReference>
<dbReference type="Pfam" id="PF01627">
    <property type="entry name" value="Hpt"/>
    <property type="match status" value="1"/>
</dbReference>
<dbReference type="Gene3D" id="2.30.30.40">
    <property type="entry name" value="SH3 Domains"/>
    <property type="match status" value="1"/>
</dbReference>
<keyword evidence="6" id="KW-0145">Chemotaxis</keyword>
<dbReference type="InterPro" id="IPR051315">
    <property type="entry name" value="Bact_Chemotaxis_CheA"/>
</dbReference>
<dbReference type="SUPFAM" id="SSF50341">
    <property type="entry name" value="CheW-like"/>
    <property type="match status" value="1"/>
</dbReference>
<evidence type="ECO:0000313" key="19">
    <source>
        <dbReference type="Proteomes" id="UP001254848"/>
    </source>
</evidence>
<evidence type="ECO:0000256" key="3">
    <source>
        <dbReference type="ARBA" id="ARBA00012438"/>
    </source>
</evidence>
<evidence type="ECO:0000256" key="10">
    <source>
        <dbReference type="ARBA" id="ARBA00022777"/>
    </source>
</evidence>
<organism evidence="18 19">
    <name type="scientific">Anaeroselena agilis</name>
    <dbReference type="NCBI Taxonomy" id="3063788"/>
    <lineage>
        <taxon>Bacteria</taxon>
        <taxon>Bacillati</taxon>
        <taxon>Bacillota</taxon>
        <taxon>Negativicutes</taxon>
        <taxon>Acetonemataceae</taxon>
        <taxon>Anaeroselena</taxon>
    </lineage>
</organism>
<dbReference type="InterPro" id="IPR036890">
    <property type="entry name" value="HATPase_C_sf"/>
</dbReference>
<dbReference type="PRINTS" id="PR00344">
    <property type="entry name" value="BCTRLSENSOR"/>
</dbReference>
<dbReference type="Proteomes" id="UP001254848">
    <property type="component" value="Unassembled WGS sequence"/>
</dbReference>
<dbReference type="Pfam" id="PF02518">
    <property type="entry name" value="HATPase_c"/>
    <property type="match status" value="1"/>
</dbReference>
<evidence type="ECO:0000259" key="17">
    <source>
        <dbReference type="PROSITE" id="PS50894"/>
    </source>
</evidence>
<comment type="subcellular location">
    <subcellularLocation>
        <location evidence="2">Cytoplasm</location>
    </subcellularLocation>
</comment>
<evidence type="ECO:0000256" key="2">
    <source>
        <dbReference type="ARBA" id="ARBA00004496"/>
    </source>
</evidence>
<dbReference type="GO" id="GO:0004673">
    <property type="term" value="F:protein histidine kinase activity"/>
    <property type="evidence" value="ECO:0007669"/>
    <property type="project" value="UniProtKB-EC"/>
</dbReference>
<comment type="catalytic activity">
    <reaction evidence="1">
        <text>ATP + protein L-histidine = ADP + protein N-phospho-L-histidine.</text>
        <dbReference type="EC" id="2.7.13.3"/>
    </reaction>
</comment>
<dbReference type="EMBL" id="JAUOZS010000001">
    <property type="protein sequence ID" value="MDT8900681.1"/>
    <property type="molecule type" value="Genomic_DNA"/>
</dbReference>
<dbReference type="InterPro" id="IPR008207">
    <property type="entry name" value="Sig_transdc_His_kin_Hpt_dom"/>
</dbReference>
<dbReference type="InterPro" id="IPR004105">
    <property type="entry name" value="CheA-like_dim"/>
</dbReference>
<keyword evidence="5" id="KW-0963">Cytoplasm</keyword>
<comment type="caution">
    <text evidence="18">The sequence shown here is derived from an EMBL/GenBank/DDBJ whole genome shotgun (WGS) entry which is preliminary data.</text>
</comment>
<dbReference type="SUPFAM" id="SSF55052">
    <property type="entry name" value="CheY-binding domain of CheA"/>
    <property type="match status" value="1"/>
</dbReference>
<dbReference type="CDD" id="cd00088">
    <property type="entry name" value="HPT"/>
    <property type="match status" value="1"/>
</dbReference>
<feature type="domain" description="CheW-like" evidence="16">
    <location>
        <begin position="537"/>
        <end position="675"/>
    </location>
</feature>
<dbReference type="PROSITE" id="PS50851">
    <property type="entry name" value="CHEW"/>
    <property type="match status" value="1"/>
</dbReference>
<evidence type="ECO:0000259" key="16">
    <source>
        <dbReference type="PROSITE" id="PS50851"/>
    </source>
</evidence>
<dbReference type="PANTHER" id="PTHR43395:SF10">
    <property type="entry name" value="CHEMOTAXIS PROTEIN CHEA"/>
    <property type="match status" value="1"/>
</dbReference>
<evidence type="ECO:0000256" key="4">
    <source>
        <dbReference type="ARBA" id="ARBA00021495"/>
    </source>
</evidence>
<evidence type="ECO:0000256" key="1">
    <source>
        <dbReference type="ARBA" id="ARBA00000085"/>
    </source>
</evidence>
<dbReference type="SUPFAM" id="SSF55874">
    <property type="entry name" value="ATPase domain of HSP90 chaperone/DNA topoisomerase II/histidine kinase"/>
    <property type="match status" value="1"/>
</dbReference>
<dbReference type="InterPro" id="IPR035891">
    <property type="entry name" value="CheY-binding_CheA"/>
</dbReference>
<evidence type="ECO:0000256" key="5">
    <source>
        <dbReference type="ARBA" id="ARBA00022490"/>
    </source>
</evidence>
<dbReference type="EC" id="2.7.13.3" evidence="3"/>
<dbReference type="InterPro" id="IPR005467">
    <property type="entry name" value="His_kinase_dom"/>
</dbReference>
<dbReference type="PROSITE" id="PS50109">
    <property type="entry name" value="HIS_KIN"/>
    <property type="match status" value="1"/>
</dbReference>
<evidence type="ECO:0000313" key="18">
    <source>
        <dbReference type="EMBL" id="MDT8900681.1"/>
    </source>
</evidence>
<evidence type="ECO:0000256" key="12">
    <source>
        <dbReference type="ARBA" id="ARBA00023012"/>
    </source>
</evidence>
<dbReference type="Pfam" id="PF07194">
    <property type="entry name" value="P2"/>
    <property type="match status" value="1"/>
</dbReference>
<keyword evidence="11" id="KW-0067">ATP-binding</keyword>
<dbReference type="PANTHER" id="PTHR43395">
    <property type="entry name" value="SENSOR HISTIDINE KINASE CHEA"/>
    <property type="match status" value="1"/>
</dbReference>
<dbReference type="SMART" id="SM01231">
    <property type="entry name" value="H-kinase_dim"/>
    <property type="match status" value="1"/>
</dbReference>